<accession>A0AB40AAH6</accession>
<dbReference type="InterPro" id="IPR050348">
    <property type="entry name" value="Protein-Tyr_Phosphatase"/>
</dbReference>
<feature type="domain" description="Tyrosine-protein phosphatase" evidence="2">
    <location>
        <begin position="108"/>
        <end position="373"/>
    </location>
</feature>
<dbReference type="PROSITE" id="PS50056">
    <property type="entry name" value="TYR_PHOSPHATASE_2"/>
    <property type="match status" value="1"/>
</dbReference>
<dbReference type="InterPro" id="IPR029021">
    <property type="entry name" value="Prot-tyrosine_phosphatase-like"/>
</dbReference>
<feature type="compositionally biased region" description="Low complexity" evidence="1">
    <location>
        <begin position="750"/>
        <end position="759"/>
    </location>
</feature>
<evidence type="ECO:0000256" key="1">
    <source>
        <dbReference type="SAM" id="MobiDB-lite"/>
    </source>
</evidence>
<evidence type="ECO:0000259" key="3">
    <source>
        <dbReference type="PROSITE" id="PS50056"/>
    </source>
</evidence>
<dbReference type="InterPro" id="IPR016130">
    <property type="entry name" value="Tyr_Pase_AS"/>
</dbReference>
<dbReference type="PRINTS" id="PR00700">
    <property type="entry name" value="PRTYPHPHTASE"/>
</dbReference>
<keyword evidence="4" id="KW-1185">Reference proteome</keyword>
<dbReference type="PROSITE" id="PS00383">
    <property type="entry name" value="TYR_PHOSPHATASE_1"/>
    <property type="match status" value="1"/>
</dbReference>
<sequence>MSGGRENRCCSSPMLPATSPAIAGATATSATAATPRLLRRKSQRGNWFTRKCFHAAYYYLDDPPHHPNAPQVDWEVPVKIGDEIRAAVPVNEFSKHVASLHADGDIGFSREYEAIQNECISDDLPCEHSQHPENKRKNRYLNITAYDHSRVHLHPTPGQKKNLDYINANFIDGYQKGHAFIGTQGPLPDTFDCFWRMIWEQRVAIIVMITNLVERGRRKCDMYWPKDGVETYGVIQVKLIEEEVMSTYTVRTLQIKHLKLKKKKQCNTEKLVYQYHYTNWPDHGTPDHPLPVLNFVKKSSAANPAEAGPIVVHCSAGVGRTGTYIVLDAMLKQIQQKSIVNVFGFLRHIRAQRNFLVQTEEQYIFLHDALVEAIASGETNLMAEQVEELKNCTPYLEQQYKNIIQFQPKDIHIASAMKQVNSIKNRGAIFPIEGSRVHLTPKPGEDGSDYINASWLHGFRRLRDFIVTQHPMAHTIKDFWQMVWDHNAQTVVLLSSLDDINFAQFWPDEATPIESDHYRVKYLNKTNKSDYVSRDFVIQSIQDDYELTVKMLHCPSWPEMSNPNSIYDFIVDVHERCNDYRNGPIVIVDRYGGAQACTFCAISSLAIEMEYCSTANVYQYAKLYHNKRPGVWTSSEDIRVIYNILSFLPGNLNLLKRTALRTEFEDVTTATPDLYSKICSNGNVPQHVILQQQQLHMLQLQQQHLETQQQQQQLQLQQQQTALHETVSTPTTDTNPSLLPILSLLPPTVAPLSSNSSTTTPPPSSPIPSPQTIQMSSPSDLSHQISPTVANATSPVATATPATATPTTPTTPTTVLPIIPTIPPLASPNSLTLTNANFHTVTNNAADLMEHQQQQMLALMQQQTQLQQQYNTHQHHNNVGDLLMNNTDNSPTTSPTIINNNINNNNVTNAAATDAQNLDIVG</sequence>
<dbReference type="GO" id="GO:0009653">
    <property type="term" value="P:anatomical structure morphogenesis"/>
    <property type="evidence" value="ECO:0007669"/>
    <property type="project" value="UniProtKB-ARBA"/>
</dbReference>
<dbReference type="SMART" id="SM00404">
    <property type="entry name" value="PTPc_motif"/>
    <property type="match status" value="2"/>
</dbReference>
<feature type="compositionally biased region" description="Pro residues" evidence="1">
    <location>
        <begin position="760"/>
        <end position="769"/>
    </location>
</feature>
<protein>
    <submittedName>
        <fullName evidence="5">Tyrosine-protein phosphatase 99A isoform X4</fullName>
    </submittedName>
</protein>
<dbReference type="Pfam" id="PF00102">
    <property type="entry name" value="Y_phosphatase"/>
    <property type="match status" value="2"/>
</dbReference>
<gene>
    <name evidence="5" type="primary">Ptp99A</name>
</gene>
<name>A0AB40AAH6_DROSZ</name>
<dbReference type="InterPro" id="IPR000242">
    <property type="entry name" value="PTP_cat"/>
</dbReference>
<dbReference type="InterPro" id="IPR003595">
    <property type="entry name" value="Tyr_Pase_cat"/>
</dbReference>
<dbReference type="GeneID" id="108010724"/>
<dbReference type="PANTHER" id="PTHR19134">
    <property type="entry name" value="RECEPTOR-TYPE TYROSINE-PROTEIN PHOSPHATASE"/>
    <property type="match status" value="1"/>
</dbReference>
<dbReference type="PANTHER" id="PTHR19134:SF540">
    <property type="entry name" value="TYROSINE-PROTEIN PHOSPHATASE 99A"/>
    <property type="match status" value="1"/>
</dbReference>
<dbReference type="SMART" id="SM00194">
    <property type="entry name" value="PTPc"/>
    <property type="match status" value="2"/>
</dbReference>
<evidence type="ECO:0000313" key="5">
    <source>
        <dbReference type="RefSeq" id="XP_036674714.3"/>
    </source>
</evidence>
<dbReference type="InterPro" id="IPR000387">
    <property type="entry name" value="Tyr_Pase_dom"/>
</dbReference>
<dbReference type="PROSITE" id="PS50055">
    <property type="entry name" value="TYR_PHOSPHATASE_PTP"/>
    <property type="match status" value="2"/>
</dbReference>
<feature type="region of interest" description="Disordered" evidence="1">
    <location>
        <begin position="750"/>
        <end position="816"/>
    </location>
</feature>
<evidence type="ECO:0000259" key="2">
    <source>
        <dbReference type="PROSITE" id="PS50055"/>
    </source>
</evidence>
<dbReference type="GO" id="GO:0004725">
    <property type="term" value="F:protein tyrosine phosphatase activity"/>
    <property type="evidence" value="ECO:0007669"/>
    <property type="project" value="InterPro"/>
</dbReference>
<dbReference type="GO" id="GO:0048666">
    <property type="term" value="P:neuron development"/>
    <property type="evidence" value="ECO:0007669"/>
    <property type="project" value="UniProtKB-ARBA"/>
</dbReference>
<dbReference type="AlphaFoldDB" id="A0AB40AAH6"/>
<dbReference type="RefSeq" id="XP_036674714.3">
    <property type="nucleotide sequence ID" value="XM_036818819.3"/>
</dbReference>
<feature type="domain" description="Tyrosine specific protein phosphatases" evidence="3">
    <location>
        <begin position="290"/>
        <end position="364"/>
    </location>
</feature>
<evidence type="ECO:0000313" key="4">
    <source>
        <dbReference type="Proteomes" id="UP001652628"/>
    </source>
</evidence>
<feature type="compositionally biased region" description="Low complexity" evidence="1">
    <location>
        <begin position="770"/>
        <end position="779"/>
    </location>
</feature>
<feature type="compositionally biased region" description="Low complexity" evidence="1">
    <location>
        <begin position="787"/>
        <end position="816"/>
    </location>
</feature>
<reference evidence="5" key="1">
    <citation type="submission" date="2025-08" db="UniProtKB">
        <authorList>
            <consortium name="RefSeq"/>
        </authorList>
    </citation>
    <scope>IDENTIFICATION</scope>
</reference>
<dbReference type="Gene3D" id="3.90.190.10">
    <property type="entry name" value="Protein tyrosine phosphatase superfamily"/>
    <property type="match status" value="2"/>
</dbReference>
<proteinExistence type="predicted"/>
<dbReference type="SUPFAM" id="SSF52799">
    <property type="entry name" value="(Phosphotyrosine protein) phosphatases II"/>
    <property type="match status" value="2"/>
</dbReference>
<organism evidence="4 5">
    <name type="scientific">Drosophila suzukii</name>
    <name type="common">Spotted-wing drosophila fruit fly</name>
    <dbReference type="NCBI Taxonomy" id="28584"/>
    <lineage>
        <taxon>Eukaryota</taxon>
        <taxon>Metazoa</taxon>
        <taxon>Ecdysozoa</taxon>
        <taxon>Arthropoda</taxon>
        <taxon>Hexapoda</taxon>
        <taxon>Insecta</taxon>
        <taxon>Pterygota</taxon>
        <taxon>Neoptera</taxon>
        <taxon>Endopterygota</taxon>
        <taxon>Diptera</taxon>
        <taxon>Brachycera</taxon>
        <taxon>Muscomorpha</taxon>
        <taxon>Ephydroidea</taxon>
        <taxon>Drosophilidae</taxon>
        <taxon>Drosophila</taxon>
        <taxon>Sophophora</taxon>
    </lineage>
</organism>
<feature type="domain" description="Tyrosine-protein phosphatase" evidence="2">
    <location>
        <begin position="396"/>
        <end position="648"/>
    </location>
</feature>
<dbReference type="Proteomes" id="UP001652628">
    <property type="component" value="Chromosome 3"/>
</dbReference>
<dbReference type="CDD" id="cd14549">
    <property type="entry name" value="R5-PTPc-1"/>
    <property type="match status" value="1"/>
</dbReference>
<dbReference type="CDD" id="cd14550">
    <property type="entry name" value="R5-PTP-2"/>
    <property type="match status" value="1"/>
</dbReference>